<evidence type="ECO:0000313" key="3">
    <source>
        <dbReference type="EMBL" id="KAF2712550.1"/>
    </source>
</evidence>
<gene>
    <name evidence="3" type="ORF">K504DRAFT_206704</name>
</gene>
<organism evidence="3 4">
    <name type="scientific">Pleomassaria siparia CBS 279.74</name>
    <dbReference type="NCBI Taxonomy" id="1314801"/>
    <lineage>
        <taxon>Eukaryota</taxon>
        <taxon>Fungi</taxon>
        <taxon>Dikarya</taxon>
        <taxon>Ascomycota</taxon>
        <taxon>Pezizomycotina</taxon>
        <taxon>Dothideomycetes</taxon>
        <taxon>Pleosporomycetidae</taxon>
        <taxon>Pleosporales</taxon>
        <taxon>Pleomassariaceae</taxon>
        <taxon>Pleomassaria</taxon>
    </lineage>
</organism>
<accession>A0A6G1KIE4</accession>
<dbReference type="EMBL" id="MU005766">
    <property type="protein sequence ID" value="KAF2712550.1"/>
    <property type="molecule type" value="Genomic_DNA"/>
</dbReference>
<feature type="domain" description="BRCT" evidence="2">
    <location>
        <begin position="79"/>
        <end position="149"/>
    </location>
</feature>
<feature type="compositionally biased region" description="Acidic residues" evidence="1">
    <location>
        <begin position="167"/>
        <end position="196"/>
    </location>
</feature>
<sequence>MTLTQRLRLKRPLRRLLFTSVFLTSPPHLQFPQFPQFPLRCAFSTSCIQPLYISRFRFFSSRTTSIAMPPKSSAAPIAVKPNALKGKSLIVTGEIEGYNRKAAEAILINAGATIEKSLNKKVQLVVLGADPGANKLEKIAALGVETKDWDDVVKTIKVDGNAAPAPADEEDEDEDEDDEDDDDDEEEEDDEVEEVR</sequence>
<evidence type="ECO:0000313" key="4">
    <source>
        <dbReference type="Proteomes" id="UP000799428"/>
    </source>
</evidence>
<name>A0A6G1KIE4_9PLEO</name>
<proteinExistence type="predicted"/>
<dbReference type="PROSITE" id="PS50172">
    <property type="entry name" value="BRCT"/>
    <property type="match status" value="1"/>
</dbReference>
<dbReference type="SMART" id="SM00292">
    <property type="entry name" value="BRCT"/>
    <property type="match status" value="1"/>
</dbReference>
<dbReference type="Proteomes" id="UP000799428">
    <property type="component" value="Unassembled WGS sequence"/>
</dbReference>
<dbReference type="InterPro" id="IPR001357">
    <property type="entry name" value="BRCT_dom"/>
</dbReference>
<dbReference type="AlphaFoldDB" id="A0A6G1KIE4"/>
<dbReference type="OrthoDB" id="446168at2759"/>
<evidence type="ECO:0000256" key="1">
    <source>
        <dbReference type="SAM" id="MobiDB-lite"/>
    </source>
</evidence>
<reference evidence="3" key="1">
    <citation type="journal article" date="2020" name="Stud. Mycol.">
        <title>101 Dothideomycetes genomes: a test case for predicting lifestyles and emergence of pathogens.</title>
        <authorList>
            <person name="Haridas S."/>
            <person name="Albert R."/>
            <person name="Binder M."/>
            <person name="Bloem J."/>
            <person name="Labutti K."/>
            <person name="Salamov A."/>
            <person name="Andreopoulos B."/>
            <person name="Baker S."/>
            <person name="Barry K."/>
            <person name="Bills G."/>
            <person name="Bluhm B."/>
            <person name="Cannon C."/>
            <person name="Castanera R."/>
            <person name="Culley D."/>
            <person name="Daum C."/>
            <person name="Ezra D."/>
            <person name="Gonzalez J."/>
            <person name="Henrissat B."/>
            <person name="Kuo A."/>
            <person name="Liang C."/>
            <person name="Lipzen A."/>
            <person name="Lutzoni F."/>
            <person name="Magnuson J."/>
            <person name="Mondo S."/>
            <person name="Nolan M."/>
            <person name="Ohm R."/>
            <person name="Pangilinan J."/>
            <person name="Park H.-J."/>
            <person name="Ramirez L."/>
            <person name="Alfaro M."/>
            <person name="Sun H."/>
            <person name="Tritt A."/>
            <person name="Yoshinaga Y."/>
            <person name="Zwiers L.-H."/>
            <person name="Turgeon B."/>
            <person name="Goodwin S."/>
            <person name="Spatafora J."/>
            <person name="Crous P."/>
            <person name="Grigoriev I."/>
        </authorList>
    </citation>
    <scope>NUCLEOTIDE SEQUENCE</scope>
    <source>
        <strain evidence="3">CBS 279.74</strain>
    </source>
</reference>
<dbReference type="Gene3D" id="3.40.50.10190">
    <property type="entry name" value="BRCT domain"/>
    <property type="match status" value="1"/>
</dbReference>
<dbReference type="InterPro" id="IPR036420">
    <property type="entry name" value="BRCT_dom_sf"/>
</dbReference>
<dbReference type="Pfam" id="PF00533">
    <property type="entry name" value="BRCT"/>
    <property type="match status" value="1"/>
</dbReference>
<keyword evidence="4" id="KW-1185">Reference proteome</keyword>
<protein>
    <recommendedName>
        <fullName evidence="2">BRCT domain-containing protein</fullName>
    </recommendedName>
</protein>
<dbReference type="SUPFAM" id="SSF52113">
    <property type="entry name" value="BRCT domain"/>
    <property type="match status" value="1"/>
</dbReference>
<feature type="region of interest" description="Disordered" evidence="1">
    <location>
        <begin position="157"/>
        <end position="196"/>
    </location>
</feature>
<evidence type="ECO:0000259" key="2">
    <source>
        <dbReference type="PROSITE" id="PS50172"/>
    </source>
</evidence>